<dbReference type="RefSeq" id="WP_089373735.1">
    <property type="nucleotide sequence ID" value="NZ_BMEP01000010.1"/>
</dbReference>
<keyword evidence="2" id="KW-0808">Transferase</keyword>
<evidence type="ECO:0000313" key="2">
    <source>
        <dbReference type="EMBL" id="SNS30295.1"/>
    </source>
</evidence>
<dbReference type="PROSITE" id="PS50042">
    <property type="entry name" value="CNMP_BINDING_3"/>
    <property type="match status" value="1"/>
</dbReference>
<dbReference type="SUPFAM" id="SSF51206">
    <property type="entry name" value="cAMP-binding domain-like"/>
    <property type="match status" value="1"/>
</dbReference>
<dbReference type="InterPro" id="IPR000595">
    <property type="entry name" value="cNMP-bd_dom"/>
</dbReference>
<dbReference type="Pfam" id="PF00027">
    <property type="entry name" value="cNMP_binding"/>
    <property type="match status" value="1"/>
</dbReference>
<evidence type="ECO:0000313" key="3">
    <source>
        <dbReference type="Proteomes" id="UP000198379"/>
    </source>
</evidence>
<dbReference type="GO" id="GO:0016301">
    <property type="term" value="F:kinase activity"/>
    <property type="evidence" value="ECO:0007669"/>
    <property type="project" value="UniProtKB-KW"/>
</dbReference>
<keyword evidence="2" id="KW-0418">Kinase</keyword>
<protein>
    <submittedName>
        <fullName evidence="2">cAMP-binding domain of CRP or a regulatory subunit of cAMP-dependent protein kinases</fullName>
    </submittedName>
</protein>
<gene>
    <name evidence="2" type="ORF">SAMN06265376_110111</name>
</gene>
<dbReference type="CDD" id="cd00038">
    <property type="entry name" value="CAP_ED"/>
    <property type="match status" value="1"/>
</dbReference>
<accession>A0A239DD34</accession>
<organism evidence="2 3">
    <name type="scientific">Dokdonia pacifica</name>
    <dbReference type="NCBI Taxonomy" id="1627892"/>
    <lineage>
        <taxon>Bacteria</taxon>
        <taxon>Pseudomonadati</taxon>
        <taxon>Bacteroidota</taxon>
        <taxon>Flavobacteriia</taxon>
        <taxon>Flavobacteriales</taxon>
        <taxon>Flavobacteriaceae</taxon>
        <taxon>Dokdonia</taxon>
    </lineage>
</organism>
<dbReference type="EMBL" id="FZNY01000010">
    <property type="protein sequence ID" value="SNS30295.1"/>
    <property type="molecule type" value="Genomic_DNA"/>
</dbReference>
<dbReference type="Proteomes" id="UP000198379">
    <property type="component" value="Unassembled WGS sequence"/>
</dbReference>
<sequence>MQQLKDCITKHVSVQNETLETIVSFFEPVTVSKGTFLLESGSISNQLIFIASGYLRMYDISDGKEITLWIGSQGKFITSVSSFVFQTSNYWNITAITNAEVYILSRKDHFNLCQSQPKWLEFDNLLLASSFALLEQKMFSHLHTTAKQRFEKLFQEEPSLFNHVPLQYIASMLGITPESLSRLRKGLGSNS</sequence>
<feature type="domain" description="Cyclic nucleotide-binding" evidence="1">
    <location>
        <begin position="13"/>
        <end position="107"/>
    </location>
</feature>
<dbReference type="InterPro" id="IPR014710">
    <property type="entry name" value="RmlC-like_jellyroll"/>
</dbReference>
<proteinExistence type="predicted"/>
<keyword evidence="3" id="KW-1185">Reference proteome</keyword>
<dbReference type="OrthoDB" id="758145at2"/>
<dbReference type="InterPro" id="IPR018490">
    <property type="entry name" value="cNMP-bd_dom_sf"/>
</dbReference>
<dbReference type="AlphaFoldDB" id="A0A239DD34"/>
<name>A0A239DD34_9FLAO</name>
<reference evidence="2 3" key="1">
    <citation type="submission" date="2017-06" db="EMBL/GenBank/DDBJ databases">
        <authorList>
            <person name="Kim H.J."/>
            <person name="Triplett B.A."/>
        </authorList>
    </citation>
    <scope>NUCLEOTIDE SEQUENCE [LARGE SCALE GENOMIC DNA]</scope>
    <source>
        <strain evidence="2 3">DSM 25597</strain>
    </source>
</reference>
<evidence type="ECO:0000259" key="1">
    <source>
        <dbReference type="PROSITE" id="PS50042"/>
    </source>
</evidence>
<dbReference type="Gene3D" id="2.60.120.10">
    <property type="entry name" value="Jelly Rolls"/>
    <property type="match status" value="1"/>
</dbReference>